<keyword evidence="8 12" id="KW-0663">Pyridoxal phosphate</keyword>
<dbReference type="Pfam" id="PF00155">
    <property type="entry name" value="Aminotran_1_2"/>
    <property type="match status" value="1"/>
</dbReference>
<evidence type="ECO:0000313" key="14">
    <source>
        <dbReference type="EMBL" id="PVU91718.1"/>
    </source>
</evidence>
<dbReference type="PROSITE" id="PS00599">
    <property type="entry name" value="AA_TRANSFER_CLASS_2"/>
    <property type="match status" value="1"/>
</dbReference>
<keyword evidence="9" id="KW-0368">Histidine biosynthesis</keyword>
<dbReference type="InterPro" id="IPR005861">
    <property type="entry name" value="HisP_aminotrans"/>
</dbReference>
<dbReference type="NCBIfam" id="TIGR01141">
    <property type="entry name" value="hisC"/>
    <property type="match status" value="1"/>
</dbReference>
<dbReference type="OrthoDB" id="2015537at2759"/>
<evidence type="ECO:0000256" key="3">
    <source>
        <dbReference type="ARBA" id="ARBA00008392"/>
    </source>
</evidence>
<evidence type="ECO:0000256" key="2">
    <source>
        <dbReference type="ARBA" id="ARBA00005011"/>
    </source>
</evidence>
<dbReference type="Proteomes" id="UP000245699">
    <property type="component" value="Unassembled WGS sequence"/>
</dbReference>
<feature type="domain" description="Aminotransferase class I/classII large" evidence="13">
    <location>
        <begin position="33"/>
        <end position="384"/>
    </location>
</feature>
<dbReference type="InterPro" id="IPR015422">
    <property type="entry name" value="PyrdxlP-dep_Trfase_small"/>
</dbReference>
<comment type="caution">
    <text evidence="14">The sequence shown here is derived from an EMBL/GenBank/DDBJ whole genome shotgun (WGS) entry which is preliminary data.</text>
</comment>
<comment type="pathway">
    <text evidence="2">Amino-acid biosynthesis; L-histidine biosynthesis; L-histidine from 5-phospho-alpha-D-ribose 1-diphosphate: step 7/9.</text>
</comment>
<dbReference type="EMBL" id="MBFT01000400">
    <property type="protein sequence ID" value="PVU91718.1"/>
    <property type="molecule type" value="Genomic_DNA"/>
</dbReference>
<dbReference type="PANTHER" id="PTHR42885:SF2">
    <property type="entry name" value="HISTIDINOL-PHOSPHATE AMINOTRANSFERASE"/>
    <property type="match status" value="1"/>
</dbReference>
<dbReference type="GO" id="GO:0004400">
    <property type="term" value="F:histidinol-phosphate transaminase activity"/>
    <property type="evidence" value="ECO:0007669"/>
    <property type="project" value="UniProtKB-EC"/>
</dbReference>
<keyword evidence="15" id="KW-1185">Reference proteome</keyword>
<dbReference type="PANTHER" id="PTHR42885">
    <property type="entry name" value="HISTIDINOL-PHOSPHATE AMINOTRANSFERASE-RELATED"/>
    <property type="match status" value="1"/>
</dbReference>
<evidence type="ECO:0000256" key="11">
    <source>
        <dbReference type="ARBA" id="ARBA00047481"/>
    </source>
</evidence>
<evidence type="ECO:0000256" key="7">
    <source>
        <dbReference type="ARBA" id="ARBA00022679"/>
    </source>
</evidence>
<dbReference type="EC" id="2.6.1.9" evidence="4"/>
<keyword evidence="6" id="KW-0028">Amino-acid biosynthesis</keyword>
<reference evidence="14 15" key="1">
    <citation type="journal article" date="2018" name="MBio">
        <title>Comparative Genomics Reveals the Core Gene Toolbox for the Fungus-Insect Symbiosis.</title>
        <authorList>
            <person name="Wang Y."/>
            <person name="Stata M."/>
            <person name="Wang W."/>
            <person name="Stajich J.E."/>
            <person name="White M.M."/>
            <person name="Moncalvo J.M."/>
        </authorList>
    </citation>
    <scope>NUCLEOTIDE SEQUENCE [LARGE SCALE GENOMIC DNA]</scope>
    <source>
        <strain evidence="14 15">AUS-77-4</strain>
    </source>
</reference>
<comment type="cofactor">
    <cofactor evidence="1 12">
        <name>pyridoxal 5'-phosphate</name>
        <dbReference type="ChEBI" id="CHEBI:597326"/>
    </cofactor>
</comment>
<protein>
    <recommendedName>
        <fullName evidence="4">histidinol-phosphate transaminase</fullName>
        <ecNumber evidence="4">2.6.1.9</ecNumber>
    </recommendedName>
    <alternativeName>
        <fullName evidence="10">Imidazole acetol-phosphate transaminase</fullName>
    </alternativeName>
</protein>
<accession>A0A2T9YH84</accession>
<keyword evidence="7" id="KW-0808">Transferase</keyword>
<proteinExistence type="inferred from homology"/>
<evidence type="ECO:0000256" key="9">
    <source>
        <dbReference type="ARBA" id="ARBA00023102"/>
    </source>
</evidence>
<dbReference type="GO" id="GO:0030170">
    <property type="term" value="F:pyridoxal phosphate binding"/>
    <property type="evidence" value="ECO:0007669"/>
    <property type="project" value="InterPro"/>
</dbReference>
<evidence type="ECO:0000256" key="12">
    <source>
        <dbReference type="RuleBase" id="RU003693"/>
    </source>
</evidence>
<sequence length="401" mass="44455">MKSESFDIKSIVRPNILALTPYRSARDDYNTGILLDANENSFGPVSLMDENDESTQVNEVSSAKNPLEMHRYPDPLGVAVKKNFIKFRTQVKSIDNVFMSVGSDEVIDLVVRIFCKPGIEKVLITPPTYGMYSTVCQINDVGIVSVPLDLESGKFQLQVDNVLDTLKKDPLIKVIWLCSPGNPTGSLLKLEDIKAILDSEFRGIVIVDEAYIDFAINSEEASALTLINDYKNLLVMNTLSKSFGMAGARVGFGISSKEVIQIMNNVKAPYNMNSLSQNVALEALEPSSIKSMMRVKNEIINQRDNFLIPAFKKMRNVKQVLGTNDSNFVLVQFCNASGEPDNDVASKIYRTLANQYEVVVRYRGNEPGCKGCLRVTVGLNSQNVILLETLNTVLSSMFPPQ</sequence>
<dbReference type="AlphaFoldDB" id="A0A2T9YH84"/>
<evidence type="ECO:0000256" key="1">
    <source>
        <dbReference type="ARBA" id="ARBA00001933"/>
    </source>
</evidence>
<dbReference type="GO" id="GO:0000105">
    <property type="term" value="P:L-histidine biosynthetic process"/>
    <property type="evidence" value="ECO:0007669"/>
    <property type="project" value="UniProtKB-KW"/>
</dbReference>
<comment type="similarity">
    <text evidence="3 12">Belongs to the class-II pyridoxal-phosphate-dependent aminotransferase family.</text>
</comment>
<evidence type="ECO:0000313" key="15">
    <source>
        <dbReference type="Proteomes" id="UP000245699"/>
    </source>
</evidence>
<evidence type="ECO:0000256" key="4">
    <source>
        <dbReference type="ARBA" id="ARBA00012748"/>
    </source>
</evidence>
<evidence type="ECO:0000256" key="10">
    <source>
        <dbReference type="ARBA" id="ARBA00030262"/>
    </source>
</evidence>
<dbReference type="CDD" id="cd00609">
    <property type="entry name" value="AAT_like"/>
    <property type="match status" value="1"/>
</dbReference>
<dbReference type="InterPro" id="IPR015421">
    <property type="entry name" value="PyrdxlP-dep_Trfase_major"/>
</dbReference>
<name>A0A2T9YH84_9FUNG</name>
<dbReference type="Gene3D" id="3.90.1150.10">
    <property type="entry name" value="Aspartate Aminotransferase, domain 1"/>
    <property type="match status" value="1"/>
</dbReference>
<dbReference type="SUPFAM" id="SSF53383">
    <property type="entry name" value="PLP-dependent transferases"/>
    <property type="match status" value="1"/>
</dbReference>
<organism evidence="14 15">
    <name type="scientific">Furculomyces boomerangus</name>
    <dbReference type="NCBI Taxonomy" id="61424"/>
    <lineage>
        <taxon>Eukaryota</taxon>
        <taxon>Fungi</taxon>
        <taxon>Fungi incertae sedis</taxon>
        <taxon>Zoopagomycota</taxon>
        <taxon>Kickxellomycotina</taxon>
        <taxon>Harpellomycetes</taxon>
        <taxon>Harpellales</taxon>
        <taxon>Harpellaceae</taxon>
        <taxon>Furculomyces</taxon>
    </lineage>
</organism>
<evidence type="ECO:0000256" key="6">
    <source>
        <dbReference type="ARBA" id="ARBA00022605"/>
    </source>
</evidence>
<dbReference type="InterPro" id="IPR001917">
    <property type="entry name" value="Aminotrans_II_pyridoxalP_BS"/>
</dbReference>
<dbReference type="STRING" id="61424.A0A2T9YH84"/>
<evidence type="ECO:0000256" key="5">
    <source>
        <dbReference type="ARBA" id="ARBA00022576"/>
    </source>
</evidence>
<keyword evidence="5" id="KW-0032">Aminotransferase</keyword>
<dbReference type="InterPro" id="IPR015424">
    <property type="entry name" value="PyrdxlP-dep_Trfase"/>
</dbReference>
<comment type="catalytic activity">
    <reaction evidence="11">
        <text>L-histidinol phosphate + 2-oxoglutarate = 3-(imidazol-4-yl)-2-oxopropyl phosphate + L-glutamate</text>
        <dbReference type="Rhea" id="RHEA:23744"/>
        <dbReference type="ChEBI" id="CHEBI:16810"/>
        <dbReference type="ChEBI" id="CHEBI:29985"/>
        <dbReference type="ChEBI" id="CHEBI:57766"/>
        <dbReference type="ChEBI" id="CHEBI:57980"/>
        <dbReference type="EC" id="2.6.1.9"/>
    </reaction>
</comment>
<gene>
    <name evidence="14" type="ORF">BB559_004022</name>
</gene>
<dbReference type="Gene3D" id="3.40.640.10">
    <property type="entry name" value="Type I PLP-dependent aspartate aminotransferase-like (Major domain)"/>
    <property type="match status" value="1"/>
</dbReference>
<dbReference type="InterPro" id="IPR004839">
    <property type="entry name" value="Aminotransferase_I/II_large"/>
</dbReference>
<evidence type="ECO:0000259" key="13">
    <source>
        <dbReference type="Pfam" id="PF00155"/>
    </source>
</evidence>
<evidence type="ECO:0000256" key="8">
    <source>
        <dbReference type="ARBA" id="ARBA00022898"/>
    </source>
</evidence>